<dbReference type="InterPro" id="IPR027417">
    <property type="entry name" value="P-loop_NTPase"/>
</dbReference>
<sequence length="316" mass="36601">MTTDELTKSLEAFTHFTRAEWAQLNDGHSAPLTEKERKNLEGIYETISEAEVNDVYMPLSELLYKRMVHNVRLHDDLNRFLKRERKRVPFVIGIAGSVAVGKSTTARLIQALASRWPGSPKVELVTTDGFLYPNEVLEERGLMKRKGFPESYDIRSLLTFLTDLKAGTPIVKAPMYSHLTYNIEKDHIQTLIEPDVVIVEGINVLQVNRKGKRMPHVFVSDFFDFSIYVDAEEKDILSWYIERFQLLRNTAFQKPESYFHRYRDLTDEEAVAMAESIWHTINGVNLEKNIKPTRLRADLILTKGAHHRVEQVQLRK</sequence>
<evidence type="ECO:0000259" key="16">
    <source>
        <dbReference type="Pfam" id="PF00485"/>
    </source>
</evidence>
<dbReference type="SUPFAM" id="SSF52540">
    <property type="entry name" value="P-loop containing nucleoside triphosphate hydrolases"/>
    <property type="match status" value="1"/>
</dbReference>
<feature type="domain" description="Phosphoribulokinase/uridine kinase" evidence="16">
    <location>
        <begin position="91"/>
        <end position="243"/>
    </location>
</feature>
<dbReference type="NCBIfam" id="TIGR00554">
    <property type="entry name" value="panK_bact"/>
    <property type="match status" value="1"/>
</dbReference>
<comment type="caution">
    <text evidence="17">The sequence shown here is derived from an EMBL/GenBank/DDBJ whole genome shotgun (WGS) entry which is preliminary data.</text>
</comment>
<dbReference type="HAMAP" id="MF_00215">
    <property type="entry name" value="Pantothen_kinase_1"/>
    <property type="match status" value="1"/>
</dbReference>
<accession>A0A268P1D3</accession>
<evidence type="ECO:0000256" key="9">
    <source>
        <dbReference type="ARBA" id="ARBA00022741"/>
    </source>
</evidence>
<evidence type="ECO:0000256" key="5">
    <source>
        <dbReference type="ARBA" id="ARBA00012102"/>
    </source>
</evidence>
<comment type="subcellular location">
    <subcellularLocation>
        <location evidence="2 14 15">Cytoplasm</location>
    </subcellularLocation>
</comment>
<keyword evidence="10 14" id="KW-0418">Kinase</keyword>
<keyword evidence="12 14" id="KW-0173">Coenzyme A biosynthesis</keyword>
<evidence type="ECO:0000256" key="7">
    <source>
        <dbReference type="ARBA" id="ARBA00022490"/>
    </source>
</evidence>
<protein>
    <recommendedName>
        <fullName evidence="6 14">Pantothenate kinase</fullName>
        <ecNumber evidence="5 14">2.7.1.33</ecNumber>
    </recommendedName>
    <alternativeName>
        <fullName evidence="13 14">Pantothenic acid kinase</fullName>
    </alternativeName>
</protein>
<evidence type="ECO:0000256" key="2">
    <source>
        <dbReference type="ARBA" id="ARBA00004496"/>
    </source>
</evidence>
<dbReference type="Gene3D" id="3.40.50.300">
    <property type="entry name" value="P-loop containing nucleotide triphosphate hydrolases"/>
    <property type="match status" value="1"/>
</dbReference>
<dbReference type="InterPro" id="IPR006083">
    <property type="entry name" value="PRK/URK"/>
</dbReference>
<keyword evidence="9 14" id="KW-0547">Nucleotide-binding</keyword>
<gene>
    <name evidence="14" type="primary">coaA</name>
    <name evidence="17" type="ORF">CHH72_07845</name>
</gene>
<dbReference type="GO" id="GO:0005524">
    <property type="term" value="F:ATP binding"/>
    <property type="evidence" value="ECO:0007669"/>
    <property type="project" value="UniProtKB-UniRule"/>
</dbReference>
<evidence type="ECO:0000256" key="12">
    <source>
        <dbReference type="ARBA" id="ARBA00022993"/>
    </source>
</evidence>
<keyword evidence="11 14" id="KW-0067">ATP-binding</keyword>
<feature type="binding site" evidence="14">
    <location>
        <begin position="96"/>
        <end position="103"/>
    </location>
    <ligand>
        <name>ATP</name>
        <dbReference type="ChEBI" id="CHEBI:30616"/>
    </ligand>
</feature>
<evidence type="ECO:0000256" key="8">
    <source>
        <dbReference type="ARBA" id="ARBA00022679"/>
    </source>
</evidence>
<dbReference type="GO" id="GO:0004594">
    <property type="term" value="F:pantothenate kinase activity"/>
    <property type="evidence" value="ECO:0007669"/>
    <property type="project" value="UniProtKB-UniRule"/>
</dbReference>
<dbReference type="RefSeq" id="WP_073304660.1">
    <property type="nucleotide sequence ID" value="NZ_JAIEWK010000002.1"/>
</dbReference>
<dbReference type="CDD" id="cd02025">
    <property type="entry name" value="PanK"/>
    <property type="match status" value="1"/>
</dbReference>
<proteinExistence type="inferred from homology"/>
<evidence type="ECO:0000256" key="13">
    <source>
        <dbReference type="ARBA" id="ARBA00032866"/>
    </source>
</evidence>
<evidence type="ECO:0000256" key="11">
    <source>
        <dbReference type="ARBA" id="ARBA00022840"/>
    </source>
</evidence>
<dbReference type="UniPathway" id="UPA00241">
    <property type="reaction ID" value="UER00352"/>
</dbReference>
<evidence type="ECO:0000256" key="6">
    <source>
        <dbReference type="ARBA" id="ARBA00015080"/>
    </source>
</evidence>
<evidence type="ECO:0000313" key="17">
    <source>
        <dbReference type="EMBL" id="PAE89542.1"/>
    </source>
</evidence>
<organism evidence="17 18">
    <name type="scientific">Shouchella clausii</name>
    <name type="common">Alkalihalobacillus clausii</name>
    <dbReference type="NCBI Taxonomy" id="79880"/>
    <lineage>
        <taxon>Bacteria</taxon>
        <taxon>Bacillati</taxon>
        <taxon>Bacillota</taxon>
        <taxon>Bacilli</taxon>
        <taxon>Bacillales</taxon>
        <taxon>Bacillaceae</taxon>
        <taxon>Shouchella</taxon>
    </lineage>
</organism>
<keyword evidence="8 14" id="KW-0808">Transferase</keyword>
<reference evidence="17 18" key="1">
    <citation type="submission" date="2017-07" db="EMBL/GenBank/DDBJ databases">
        <title>Isolation and whole genome analysis of endospore-forming bacteria from heroin.</title>
        <authorList>
            <person name="Kalinowski J."/>
            <person name="Ahrens B."/>
            <person name="Al-Dilaimi A."/>
            <person name="Winkler A."/>
            <person name="Wibberg D."/>
            <person name="Schleenbecker U."/>
            <person name="Ruckert C."/>
            <person name="Wolfel R."/>
            <person name="Grass G."/>
        </authorList>
    </citation>
    <scope>NUCLEOTIDE SEQUENCE [LARGE SCALE GENOMIC DNA]</scope>
    <source>
        <strain evidence="17 18">7539</strain>
    </source>
</reference>
<evidence type="ECO:0000256" key="4">
    <source>
        <dbReference type="ARBA" id="ARBA00006087"/>
    </source>
</evidence>
<evidence type="ECO:0000313" key="18">
    <source>
        <dbReference type="Proteomes" id="UP000216207"/>
    </source>
</evidence>
<dbReference type="PANTHER" id="PTHR10285">
    <property type="entry name" value="URIDINE KINASE"/>
    <property type="match status" value="1"/>
</dbReference>
<dbReference type="EC" id="2.7.1.33" evidence="5 14"/>
<comment type="catalytic activity">
    <reaction evidence="1 14 15">
        <text>(R)-pantothenate + ATP = (R)-4'-phosphopantothenate + ADP + H(+)</text>
        <dbReference type="Rhea" id="RHEA:16373"/>
        <dbReference type="ChEBI" id="CHEBI:10986"/>
        <dbReference type="ChEBI" id="CHEBI:15378"/>
        <dbReference type="ChEBI" id="CHEBI:29032"/>
        <dbReference type="ChEBI" id="CHEBI:30616"/>
        <dbReference type="ChEBI" id="CHEBI:456216"/>
        <dbReference type="EC" id="2.7.1.33"/>
    </reaction>
</comment>
<evidence type="ECO:0000256" key="1">
    <source>
        <dbReference type="ARBA" id="ARBA00001206"/>
    </source>
</evidence>
<keyword evidence="7 14" id="KW-0963">Cytoplasm</keyword>
<evidence type="ECO:0000256" key="10">
    <source>
        <dbReference type="ARBA" id="ARBA00022777"/>
    </source>
</evidence>
<dbReference type="GO" id="GO:0015937">
    <property type="term" value="P:coenzyme A biosynthetic process"/>
    <property type="evidence" value="ECO:0007669"/>
    <property type="project" value="UniProtKB-UniRule"/>
</dbReference>
<dbReference type="Pfam" id="PF00485">
    <property type="entry name" value="PRK"/>
    <property type="match status" value="1"/>
</dbReference>
<evidence type="ECO:0000256" key="15">
    <source>
        <dbReference type="RuleBase" id="RU003530"/>
    </source>
</evidence>
<comment type="similarity">
    <text evidence="4 14 15">Belongs to the prokaryotic pantothenate kinase family.</text>
</comment>
<name>A0A268P1D3_SHOCL</name>
<dbReference type="EMBL" id="NPCC01000008">
    <property type="protein sequence ID" value="PAE89542.1"/>
    <property type="molecule type" value="Genomic_DNA"/>
</dbReference>
<dbReference type="AlphaFoldDB" id="A0A268P1D3"/>
<dbReference type="GO" id="GO:0005737">
    <property type="term" value="C:cytoplasm"/>
    <property type="evidence" value="ECO:0007669"/>
    <property type="project" value="UniProtKB-SubCell"/>
</dbReference>
<evidence type="ECO:0000256" key="3">
    <source>
        <dbReference type="ARBA" id="ARBA00005225"/>
    </source>
</evidence>
<evidence type="ECO:0000256" key="14">
    <source>
        <dbReference type="HAMAP-Rule" id="MF_00215"/>
    </source>
</evidence>
<comment type="pathway">
    <text evidence="3 14 15">Cofactor biosynthesis; coenzyme A biosynthesis; CoA from (R)-pantothenate: step 1/5.</text>
</comment>
<dbReference type="InterPro" id="IPR004566">
    <property type="entry name" value="PanK"/>
</dbReference>
<dbReference type="Proteomes" id="UP000216207">
    <property type="component" value="Unassembled WGS sequence"/>
</dbReference>
<dbReference type="PIRSF" id="PIRSF000545">
    <property type="entry name" value="Pantothenate_kin"/>
    <property type="match status" value="1"/>
</dbReference>